<gene>
    <name evidence="1" type="ORF">GRJ2_001423200</name>
</gene>
<accession>A0ABC9WXQ1</accession>
<dbReference type="AlphaFoldDB" id="A0ABC9WXQ1"/>
<organism evidence="1 2">
    <name type="scientific">Grus japonensis</name>
    <name type="common">Japanese crane</name>
    <name type="synonym">Red-crowned crane</name>
    <dbReference type="NCBI Taxonomy" id="30415"/>
    <lineage>
        <taxon>Eukaryota</taxon>
        <taxon>Metazoa</taxon>
        <taxon>Chordata</taxon>
        <taxon>Craniata</taxon>
        <taxon>Vertebrata</taxon>
        <taxon>Euteleostomi</taxon>
        <taxon>Archelosauria</taxon>
        <taxon>Archosauria</taxon>
        <taxon>Dinosauria</taxon>
        <taxon>Saurischia</taxon>
        <taxon>Theropoda</taxon>
        <taxon>Coelurosauria</taxon>
        <taxon>Aves</taxon>
        <taxon>Neognathae</taxon>
        <taxon>Neoaves</taxon>
        <taxon>Gruiformes</taxon>
        <taxon>Gruidae</taxon>
        <taxon>Grus</taxon>
    </lineage>
</organism>
<dbReference type="EMBL" id="BAAFJT010000005">
    <property type="protein sequence ID" value="GAB0189579.1"/>
    <property type="molecule type" value="Genomic_DNA"/>
</dbReference>
<evidence type="ECO:0000313" key="1">
    <source>
        <dbReference type="EMBL" id="GAB0189579.1"/>
    </source>
</evidence>
<sequence>MPPVTQTARVTAQSDALSPAHCECLGKQAGFAACPSINQTQLTLLSTGVSATTLYNKQLPGAPKRLLWGCNEVVSPAGPFRGSPPAQQDED</sequence>
<keyword evidence="2" id="KW-1185">Reference proteome</keyword>
<proteinExistence type="predicted"/>
<protein>
    <submittedName>
        <fullName evidence="1">Uncharacterized protein</fullName>
    </submittedName>
</protein>
<reference evidence="1 2" key="1">
    <citation type="submission" date="2024-06" db="EMBL/GenBank/DDBJ databases">
        <title>The draft genome of Grus japonensis, version 3.</title>
        <authorList>
            <person name="Nabeshima K."/>
            <person name="Suzuki S."/>
            <person name="Onuma M."/>
        </authorList>
    </citation>
    <scope>NUCLEOTIDE SEQUENCE [LARGE SCALE GENOMIC DNA]</scope>
    <source>
        <strain evidence="1 2">451A</strain>
    </source>
</reference>
<evidence type="ECO:0000313" key="2">
    <source>
        <dbReference type="Proteomes" id="UP001623348"/>
    </source>
</evidence>
<comment type="caution">
    <text evidence="1">The sequence shown here is derived from an EMBL/GenBank/DDBJ whole genome shotgun (WGS) entry which is preliminary data.</text>
</comment>
<dbReference type="Proteomes" id="UP001623348">
    <property type="component" value="Unassembled WGS sequence"/>
</dbReference>
<name>A0ABC9WXQ1_GRUJA</name>